<accession>A0A061BDW0</accession>
<dbReference type="GO" id="GO:0005789">
    <property type="term" value="C:endoplasmic reticulum membrane"/>
    <property type="evidence" value="ECO:0007669"/>
    <property type="project" value="UniProtKB-SubCell"/>
</dbReference>
<gene>
    <name evidence="9" type="ORF">RHTO0S_16e01816g</name>
</gene>
<dbReference type="PANTHER" id="PTHR31204">
    <property type="entry name" value="SIGMA INTRACELLULAR RECEPTOR 2"/>
    <property type="match status" value="1"/>
</dbReference>
<keyword evidence="6 7" id="KW-0472">Membrane</keyword>
<keyword evidence="5 7" id="KW-1133">Transmembrane helix</keyword>
<dbReference type="EMBL" id="LK052951">
    <property type="protein sequence ID" value="CDR48126.1"/>
    <property type="molecule type" value="Genomic_DNA"/>
</dbReference>
<dbReference type="InterPro" id="IPR051987">
    <property type="entry name" value="Sigma-2_receptor-like"/>
</dbReference>
<dbReference type="InterPro" id="IPR016964">
    <property type="entry name" value="Sigma2_recept"/>
</dbReference>
<feature type="transmembrane region" description="Helical" evidence="7">
    <location>
        <begin position="62"/>
        <end position="83"/>
    </location>
</feature>
<evidence type="ECO:0000256" key="2">
    <source>
        <dbReference type="ARBA" id="ARBA00009096"/>
    </source>
</evidence>
<protein>
    <recommendedName>
        <fullName evidence="7">Efficient mitochondria targeting-associated protein 19</fullName>
    </recommendedName>
</protein>
<dbReference type="PANTHER" id="PTHR31204:SF1">
    <property type="entry name" value="SIGMA INTRACELLULAR RECEPTOR 2"/>
    <property type="match status" value="1"/>
</dbReference>
<dbReference type="AlphaFoldDB" id="A0A061BDW0"/>
<proteinExistence type="inferred from homology"/>
<comment type="similarity">
    <text evidence="2">Belongs to the TMEM97/sigma-2 receptor family.</text>
</comment>
<feature type="transmembrane region" description="Helical" evidence="7">
    <location>
        <begin position="95"/>
        <end position="120"/>
    </location>
</feature>
<dbReference type="PROSITE" id="PS51751">
    <property type="entry name" value="EXPERA"/>
    <property type="match status" value="1"/>
</dbReference>
<keyword evidence="4 7" id="KW-0256">Endoplasmic reticulum</keyword>
<feature type="transmembrane region" description="Helical" evidence="7">
    <location>
        <begin position="9"/>
        <end position="31"/>
    </location>
</feature>
<evidence type="ECO:0000256" key="4">
    <source>
        <dbReference type="ARBA" id="ARBA00022824"/>
    </source>
</evidence>
<evidence type="ECO:0000256" key="6">
    <source>
        <dbReference type="ARBA" id="ARBA00023136"/>
    </source>
</evidence>
<evidence type="ECO:0000256" key="3">
    <source>
        <dbReference type="ARBA" id="ARBA00022692"/>
    </source>
</evidence>
<reference evidence="9" key="1">
    <citation type="journal article" date="2014" name="Genome Announc.">
        <title>Draft genome sequence of Rhodosporidium toruloides CECT1137, an oleaginous yeast of biotechnological interest.</title>
        <authorList>
            <person name="Morin N."/>
            <person name="Calcas X."/>
            <person name="Devillers H."/>
            <person name="Durrens P."/>
            <person name="Sherman D.J."/>
            <person name="Nicaud J.-M."/>
            <person name="Neuveglise C."/>
        </authorList>
    </citation>
    <scope>NUCLEOTIDE SEQUENCE</scope>
    <source>
        <strain evidence="9">CECT1137</strain>
    </source>
</reference>
<evidence type="ECO:0000256" key="1">
    <source>
        <dbReference type="ARBA" id="ARBA00004477"/>
    </source>
</evidence>
<feature type="transmembrane region" description="Helical" evidence="7">
    <location>
        <begin position="132"/>
        <end position="151"/>
    </location>
</feature>
<evidence type="ECO:0000313" key="9">
    <source>
        <dbReference type="EMBL" id="CDR48126.1"/>
    </source>
</evidence>
<evidence type="ECO:0000256" key="5">
    <source>
        <dbReference type="ARBA" id="ARBA00022989"/>
    </source>
</evidence>
<evidence type="ECO:0000259" key="8">
    <source>
        <dbReference type="PROSITE" id="PS51751"/>
    </source>
</evidence>
<dbReference type="OrthoDB" id="433124at2759"/>
<name>A0A061BDW0_RHOTO</name>
<feature type="domain" description="EXPERA" evidence="8">
    <location>
        <begin position="7"/>
        <end position="146"/>
    </location>
</feature>
<evidence type="ECO:0000256" key="7">
    <source>
        <dbReference type="PIRNR" id="PIRNR031032"/>
    </source>
</evidence>
<comment type="subcellular location">
    <subcellularLocation>
        <location evidence="1">Endoplasmic reticulum membrane</location>
        <topology evidence="1">Multi-pass membrane protein</topology>
    </subcellularLocation>
</comment>
<dbReference type="InterPro" id="IPR033118">
    <property type="entry name" value="EXPERA"/>
</dbReference>
<organism evidence="9">
    <name type="scientific">Rhodotorula toruloides</name>
    <name type="common">Yeast</name>
    <name type="synonym">Rhodosporidium toruloides</name>
    <dbReference type="NCBI Taxonomy" id="5286"/>
    <lineage>
        <taxon>Eukaryota</taxon>
        <taxon>Fungi</taxon>
        <taxon>Dikarya</taxon>
        <taxon>Basidiomycota</taxon>
        <taxon>Pucciniomycotina</taxon>
        <taxon>Microbotryomycetes</taxon>
        <taxon>Sporidiobolales</taxon>
        <taxon>Sporidiobolaceae</taxon>
        <taxon>Rhodotorula</taxon>
    </lineage>
</organism>
<sequence>MLSQRTRDWIYFGFFAIHLPATLLVDIQALFCAEALSPTWLRTPFLFASKDDPLLQNANSPLFAWFQSFIILEILLQVPVFVVGMRGLWKNTPTIYPLLLLYSSSSATTTLACLATVLSLPSIPPAHMTKLLASYTPFFLVPAVMAVDMLGRLSGLVRRAEKGKGKAD</sequence>
<dbReference type="Pfam" id="PF05241">
    <property type="entry name" value="EBP"/>
    <property type="match status" value="1"/>
</dbReference>
<keyword evidence="3 7" id="KW-0812">Transmembrane</keyword>
<dbReference type="PIRSF" id="PIRSF031032">
    <property type="entry name" value="TMP_97_prd"/>
    <property type="match status" value="1"/>
</dbReference>